<gene>
    <name evidence="2" type="ORF">SAMN04488007_3496</name>
</gene>
<dbReference type="EMBL" id="FQZX01000003">
    <property type="protein sequence ID" value="SHK64503.1"/>
    <property type="molecule type" value="Genomic_DNA"/>
</dbReference>
<proteinExistence type="predicted"/>
<keyword evidence="1" id="KW-0812">Transmembrane</keyword>
<organism evidence="2 3">
    <name type="scientific">Maribacter aquivivus</name>
    <dbReference type="NCBI Taxonomy" id="228958"/>
    <lineage>
        <taxon>Bacteria</taxon>
        <taxon>Pseudomonadati</taxon>
        <taxon>Bacteroidota</taxon>
        <taxon>Flavobacteriia</taxon>
        <taxon>Flavobacteriales</taxon>
        <taxon>Flavobacteriaceae</taxon>
        <taxon>Maribacter</taxon>
    </lineage>
</organism>
<feature type="transmembrane region" description="Helical" evidence="1">
    <location>
        <begin position="12"/>
        <end position="32"/>
    </location>
</feature>
<accession>A0A1M6U5P8</accession>
<keyword evidence="3" id="KW-1185">Reference proteome</keyword>
<dbReference type="Proteomes" id="UP000184314">
    <property type="component" value="Unassembled WGS sequence"/>
</dbReference>
<evidence type="ECO:0000313" key="2">
    <source>
        <dbReference type="EMBL" id="SHK64503.1"/>
    </source>
</evidence>
<evidence type="ECO:0008006" key="4">
    <source>
        <dbReference type="Google" id="ProtNLM"/>
    </source>
</evidence>
<dbReference type="OrthoDB" id="883418at2"/>
<dbReference type="AlphaFoldDB" id="A0A1M6U5P8"/>
<feature type="transmembrane region" description="Helical" evidence="1">
    <location>
        <begin position="44"/>
        <end position="65"/>
    </location>
</feature>
<evidence type="ECO:0000256" key="1">
    <source>
        <dbReference type="SAM" id="Phobius"/>
    </source>
</evidence>
<sequence length="135" mass="16185">MSIKILRILIDFGLVVLIWIVQLIIYPSFKFYNHKNLVLWHKKYTRLIACIVGPLMVGQLTLSIYHCIIETQPYQLIKLFFIIIIWVITMLQFVPLHNRITNKDFDHKVLISLNKKNWSRTILWTLIFLLECIFI</sequence>
<feature type="transmembrane region" description="Helical" evidence="1">
    <location>
        <begin position="77"/>
        <end position="97"/>
    </location>
</feature>
<protein>
    <recommendedName>
        <fullName evidence="4">DUF4149 domain-containing protein</fullName>
    </recommendedName>
</protein>
<keyword evidence="1" id="KW-1133">Transmembrane helix</keyword>
<evidence type="ECO:0000313" key="3">
    <source>
        <dbReference type="Proteomes" id="UP000184314"/>
    </source>
</evidence>
<keyword evidence="1" id="KW-0472">Membrane</keyword>
<dbReference type="STRING" id="228958.SAMN04488007_3496"/>
<name>A0A1M6U5P8_9FLAO</name>
<reference evidence="3" key="1">
    <citation type="submission" date="2016-11" db="EMBL/GenBank/DDBJ databases">
        <authorList>
            <person name="Varghese N."/>
            <person name="Submissions S."/>
        </authorList>
    </citation>
    <scope>NUCLEOTIDE SEQUENCE [LARGE SCALE GENOMIC DNA]</scope>
    <source>
        <strain evidence="3">DSM 16478</strain>
    </source>
</reference>